<gene>
    <name evidence="1" type="ORF">PCOR1329_LOCUS79228</name>
</gene>
<comment type="caution">
    <text evidence="1">The sequence shown here is derived from an EMBL/GenBank/DDBJ whole genome shotgun (WGS) entry which is preliminary data.</text>
</comment>
<accession>A0ABN9XRU3</accession>
<organism evidence="1 2">
    <name type="scientific">Prorocentrum cordatum</name>
    <dbReference type="NCBI Taxonomy" id="2364126"/>
    <lineage>
        <taxon>Eukaryota</taxon>
        <taxon>Sar</taxon>
        <taxon>Alveolata</taxon>
        <taxon>Dinophyceae</taxon>
        <taxon>Prorocentrales</taxon>
        <taxon>Prorocentraceae</taxon>
        <taxon>Prorocentrum</taxon>
    </lineage>
</organism>
<name>A0ABN9XRU3_9DINO</name>
<dbReference type="EMBL" id="CAUYUJ010021104">
    <property type="protein sequence ID" value="CAK0902704.1"/>
    <property type="molecule type" value="Genomic_DNA"/>
</dbReference>
<keyword evidence="2" id="KW-1185">Reference proteome</keyword>
<reference evidence="1" key="1">
    <citation type="submission" date="2023-10" db="EMBL/GenBank/DDBJ databases">
        <authorList>
            <person name="Chen Y."/>
            <person name="Shah S."/>
            <person name="Dougan E. K."/>
            <person name="Thang M."/>
            <person name="Chan C."/>
        </authorList>
    </citation>
    <scope>NUCLEOTIDE SEQUENCE [LARGE SCALE GENOMIC DNA]</scope>
</reference>
<evidence type="ECO:0000313" key="1">
    <source>
        <dbReference type="EMBL" id="CAK0902704.1"/>
    </source>
</evidence>
<dbReference type="Proteomes" id="UP001189429">
    <property type="component" value="Unassembled WGS sequence"/>
</dbReference>
<evidence type="ECO:0000313" key="2">
    <source>
        <dbReference type="Proteomes" id="UP001189429"/>
    </source>
</evidence>
<proteinExistence type="predicted"/>
<sequence length="106" mass="11089">MCRARQAASACGARAGSLHSRCSSTSIDVVKPCFTLFPLSAPPSSAGCMLSKRSPARAQVCAVVSVPAQGRATRHWVQHGPSGVASTFQTSFCAVFLPYTCGLKRT</sequence>
<protein>
    <submittedName>
        <fullName evidence="1">Uncharacterized protein</fullName>
    </submittedName>
</protein>